<dbReference type="EMBL" id="VYZN01000018">
    <property type="protein sequence ID" value="KAE9537547.1"/>
    <property type="molecule type" value="Genomic_DNA"/>
</dbReference>
<evidence type="ECO:0000313" key="1">
    <source>
        <dbReference type="EMBL" id="KAE9537547.1"/>
    </source>
</evidence>
<comment type="caution">
    <text evidence="1">The sequence shown here is derived from an EMBL/GenBank/DDBJ whole genome shotgun (WGS) entry which is preliminary data.</text>
</comment>
<protein>
    <submittedName>
        <fullName evidence="1">Uncharacterized protein</fullName>
    </submittedName>
</protein>
<proteinExistence type="predicted"/>
<organism evidence="1 2">
    <name type="scientific">Aphis glycines</name>
    <name type="common">Soybean aphid</name>
    <dbReference type="NCBI Taxonomy" id="307491"/>
    <lineage>
        <taxon>Eukaryota</taxon>
        <taxon>Metazoa</taxon>
        <taxon>Ecdysozoa</taxon>
        <taxon>Arthropoda</taxon>
        <taxon>Hexapoda</taxon>
        <taxon>Insecta</taxon>
        <taxon>Pterygota</taxon>
        <taxon>Neoptera</taxon>
        <taxon>Paraneoptera</taxon>
        <taxon>Hemiptera</taxon>
        <taxon>Sternorrhyncha</taxon>
        <taxon>Aphidomorpha</taxon>
        <taxon>Aphidoidea</taxon>
        <taxon>Aphididae</taxon>
        <taxon>Aphidini</taxon>
        <taxon>Aphis</taxon>
        <taxon>Aphis</taxon>
    </lineage>
</organism>
<name>A0A6G0TRG4_APHGL</name>
<evidence type="ECO:0000313" key="2">
    <source>
        <dbReference type="Proteomes" id="UP000475862"/>
    </source>
</evidence>
<accession>A0A6G0TRG4</accession>
<sequence>MKENGNLNNWCILQVSATNHNKNLKLFDSKSLFYEYILDFAKILTKDNFFLIGQHSSYFIIIASQTYEKSSIKFSTLSYLHNIFYKFTTNYKIINIYDFDEFFSIFELQMLIKKLCLSILIIITYVELCIRFSSILTRTKKCIEKSKFSVVSTTYTFRITTNIINCLKINRYITGFHAHNIFSYSETSSFIYNYLKENLLQNYLKSFAIFTSFYNSPIPRIFILSLETTPENQNIHHCSESKNDLCTHLKSVKGTHKTIHDRNLYRIYFCVNLNIIPEVLTSLWIYDVRAQTSESGVAKFNLTPPPLSWRPKKKIVEISNTNFEVTFLLVTGKFDGCEITTSKTSRYRKFLVTEILSTIWSCPYLVYVTLYTNNDYEQSKSLFYECILDFAKILTKDNFFLIGQHSSYFIIIVSQTYGKSSIKFSTLSYLHNIFYKFTKNYKIINIHVFNEFLSIFELQMLTKNLPMFPYNF</sequence>
<reference evidence="1 2" key="1">
    <citation type="submission" date="2019-08" db="EMBL/GenBank/DDBJ databases">
        <title>The genome of the soybean aphid Biotype 1, its phylome, world population structure and adaptation to the North American continent.</title>
        <authorList>
            <person name="Giordano R."/>
            <person name="Donthu R.K."/>
            <person name="Hernandez A.G."/>
            <person name="Wright C.L."/>
            <person name="Zimin A.V."/>
        </authorList>
    </citation>
    <scope>NUCLEOTIDE SEQUENCE [LARGE SCALE GENOMIC DNA]</scope>
    <source>
        <tissue evidence="1">Whole aphids</tissue>
    </source>
</reference>
<gene>
    <name evidence="1" type="ORF">AGLY_006570</name>
</gene>
<dbReference type="Proteomes" id="UP000475862">
    <property type="component" value="Unassembled WGS sequence"/>
</dbReference>
<dbReference type="AlphaFoldDB" id="A0A6G0TRG4"/>
<keyword evidence="2" id="KW-1185">Reference proteome</keyword>